<dbReference type="EMBL" id="FQVE01000003">
    <property type="protein sequence ID" value="SHF72323.1"/>
    <property type="molecule type" value="Genomic_DNA"/>
</dbReference>
<dbReference type="InterPro" id="IPR043519">
    <property type="entry name" value="NT_sf"/>
</dbReference>
<dbReference type="Pfam" id="PF04229">
    <property type="entry name" value="GrpB"/>
    <property type="match status" value="1"/>
</dbReference>
<organism evidence="1 2">
    <name type="scientific">Chryseobacterium vrystaatense</name>
    <dbReference type="NCBI Taxonomy" id="307480"/>
    <lineage>
        <taxon>Bacteria</taxon>
        <taxon>Pseudomonadati</taxon>
        <taxon>Bacteroidota</taxon>
        <taxon>Flavobacteriia</taxon>
        <taxon>Flavobacteriales</taxon>
        <taxon>Weeksellaceae</taxon>
        <taxon>Chryseobacterium group</taxon>
        <taxon>Chryseobacterium</taxon>
    </lineage>
</organism>
<dbReference type="Gene3D" id="3.30.460.10">
    <property type="entry name" value="Beta Polymerase, domain 2"/>
    <property type="match status" value="1"/>
</dbReference>
<evidence type="ECO:0000313" key="2">
    <source>
        <dbReference type="Proteomes" id="UP000184108"/>
    </source>
</evidence>
<gene>
    <name evidence="1" type="ORF">SAMN02787073_2763</name>
</gene>
<dbReference type="SUPFAM" id="SSF81301">
    <property type="entry name" value="Nucleotidyltransferase"/>
    <property type="match status" value="1"/>
</dbReference>
<reference evidence="2" key="1">
    <citation type="submission" date="2016-11" db="EMBL/GenBank/DDBJ databases">
        <authorList>
            <person name="Varghese N."/>
            <person name="Submissions S."/>
        </authorList>
    </citation>
    <scope>NUCLEOTIDE SEQUENCE [LARGE SCALE GENOMIC DNA]</scope>
    <source>
        <strain evidence="2">YR203</strain>
    </source>
</reference>
<dbReference type="Proteomes" id="UP000184108">
    <property type="component" value="Unassembled WGS sequence"/>
</dbReference>
<name>A0A1M5DZC1_9FLAO</name>
<dbReference type="RefSeq" id="WP_073174182.1">
    <property type="nucleotide sequence ID" value="NZ_FQVE01000003.1"/>
</dbReference>
<accession>A0A1M5DZC1</accession>
<dbReference type="AlphaFoldDB" id="A0A1M5DZC1"/>
<keyword evidence="1" id="KW-0808">Transferase</keyword>
<dbReference type="PANTHER" id="PTHR34822">
    <property type="entry name" value="GRPB DOMAIN PROTEIN (AFU_ORTHOLOGUE AFUA_1G01530)"/>
    <property type="match status" value="1"/>
</dbReference>
<proteinExistence type="predicted"/>
<protein>
    <submittedName>
        <fullName evidence="1">GrpB domain, predicted nucleotidyltransferase, UPF0157 family</fullName>
    </submittedName>
</protein>
<dbReference type="InterPro" id="IPR007344">
    <property type="entry name" value="GrpB/CoaE"/>
</dbReference>
<evidence type="ECO:0000313" key="1">
    <source>
        <dbReference type="EMBL" id="SHF72323.1"/>
    </source>
</evidence>
<dbReference type="PANTHER" id="PTHR34822:SF1">
    <property type="entry name" value="GRPB FAMILY PROTEIN"/>
    <property type="match status" value="1"/>
</dbReference>
<dbReference type="GO" id="GO:0016740">
    <property type="term" value="F:transferase activity"/>
    <property type="evidence" value="ECO:0007669"/>
    <property type="project" value="UniProtKB-KW"/>
</dbReference>
<sequence length="208" mass="24198">MKIHLEKYNPDWQQSFDQIKIELLGIIGALNPHIEHIGSTSVEGLSAKPIIDILVGLKNEKDLEKVADPLMRQGYCYYEIYNTTMPYRRFFTRHKTDSHHAPGIIKNEEDVPASTEEHNQRLAHIHILTYGSEHWIRHIAFRDYLRAHLAVKDAYQDLKSKLSDKEWKDGNDYNGAKDIFIKTEEAKAINWYEANKQVLGDDPMILLE</sequence>